<sequence length="108" mass="12090">MKTYYFLFACSLSSLLGSCQSRESGNDQLSRYTAKIYLVDSTGYGYDIYLDTKMIIHQPMIPGVLGRSGFRTRANAQDVANLIISKLEKAIMPPSVSQRELDSLNIEL</sequence>
<dbReference type="Pfam" id="PF16250">
    <property type="entry name" value="DUF4907"/>
    <property type="match status" value="1"/>
</dbReference>
<dbReference type="PROSITE" id="PS51257">
    <property type="entry name" value="PROKAR_LIPOPROTEIN"/>
    <property type="match status" value="1"/>
</dbReference>
<evidence type="ECO:0000313" key="1">
    <source>
        <dbReference type="EMBL" id="MFD0751876.1"/>
    </source>
</evidence>
<gene>
    <name evidence="1" type="ORF">ACFQZS_17110</name>
</gene>
<accession>A0ABW2Z547</accession>
<reference evidence="2" key="1">
    <citation type="journal article" date="2019" name="Int. J. Syst. Evol. Microbiol.">
        <title>The Global Catalogue of Microorganisms (GCM) 10K type strain sequencing project: providing services to taxonomists for standard genome sequencing and annotation.</title>
        <authorList>
            <consortium name="The Broad Institute Genomics Platform"/>
            <consortium name="The Broad Institute Genome Sequencing Center for Infectious Disease"/>
            <person name="Wu L."/>
            <person name="Ma J."/>
        </authorList>
    </citation>
    <scope>NUCLEOTIDE SEQUENCE [LARGE SCALE GENOMIC DNA]</scope>
    <source>
        <strain evidence="2">CCUG 63418</strain>
    </source>
</reference>
<dbReference type="EMBL" id="JBHTHU010000021">
    <property type="protein sequence ID" value="MFD0751876.1"/>
    <property type="molecule type" value="Genomic_DNA"/>
</dbReference>
<keyword evidence="2" id="KW-1185">Reference proteome</keyword>
<comment type="caution">
    <text evidence="1">The sequence shown here is derived from an EMBL/GenBank/DDBJ whole genome shotgun (WGS) entry which is preliminary data.</text>
</comment>
<protein>
    <submittedName>
        <fullName evidence="1">DUF4907 domain-containing protein</fullName>
    </submittedName>
</protein>
<evidence type="ECO:0000313" key="2">
    <source>
        <dbReference type="Proteomes" id="UP001596958"/>
    </source>
</evidence>
<dbReference type="Proteomes" id="UP001596958">
    <property type="component" value="Unassembled WGS sequence"/>
</dbReference>
<dbReference type="RefSeq" id="WP_377102185.1">
    <property type="nucleotide sequence ID" value="NZ_JBHTHU010000021.1"/>
</dbReference>
<name>A0ABW2Z547_9SPHI</name>
<proteinExistence type="predicted"/>
<organism evidence="1 2">
    <name type="scientific">Mucilaginibacter calamicampi</name>
    <dbReference type="NCBI Taxonomy" id="1302352"/>
    <lineage>
        <taxon>Bacteria</taxon>
        <taxon>Pseudomonadati</taxon>
        <taxon>Bacteroidota</taxon>
        <taxon>Sphingobacteriia</taxon>
        <taxon>Sphingobacteriales</taxon>
        <taxon>Sphingobacteriaceae</taxon>
        <taxon>Mucilaginibacter</taxon>
    </lineage>
</organism>
<dbReference type="InterPro" id="IPR032593">
    <property type="entry name" value="DUF4907"/>
</dbReference>